<name>A0A8S9Y4R0_APOLU</name>
<dbReference type="InterPro" id="IPR002347">
    <property type="entry name" value="SDR_fam"/>
</dbReference>
<dbReference type="Gene3D" id="3.40.50.720">
    <property type="entry name" value="NAD(P)-binding Rossmann-like Domain"/>
    <property type="match status" value="1"/>
</dbReference>
<keyword evidence="8" id="KW-0458">Lysosome</keyword>
<evidence type="ECO:0000313" key="10">
    <source>
        <dbReference type="EMBL" id="KAF6215558.1"/>
    </source>
</evidence>
<dbReference type="InterPro" id="IPR036020">
    <property type="entry name" value="WW_dom_sf"/>
</dbReference>
<gene>
    <name evidence="10" type="ORF">GE061_010314</name>
</gene>
<comment type="caution">
    <text evidence="10">The sequence shown here is derived from an EMBL/GenBank/DDBJ whole genome shotgun (WGS) entry which is preliminary data.</text>
</comment>
<dbReference type="Pfam" id="PF00106">
    <property type="entry name" value="adh_short"/>
    <property type="match status" value="1"/>
</dbReference>
<dbReference type="FunFam" id="3.40.50.720:FF:000353">
    <property type="entry name" value="WW domain-containing oxidoreductase"/>
    <property type="match status" value="1"/>
</dbReference>
<keyword evidence="5" id="KW-0053">Apoptosis</keyword>
<dbReference type="PANTHER" id="PTHR43157">
    <property type="entry name" value="PHOSPHATIDYLINOSITOL-GLYCAN BIOSYNTHESIS CLASS F PROTEIN-RELATED"/>
    <property type="match status" value="1"/>
</dbReference>
<feature type="domain" description="WW" evidence="9">
    <location>
        <begin position="25"/>
        <end position="58"/>
    </location>
</feature>
<reference evidence="10" key="1">
    <citation type="journal article" date="2021" name="Mol. Ecol. Resour.">
        <title>Apolygus lucorum genome provides insights into omnivorousness and mesophyll feeding.</title>
        <authorList>
            <person name="Liu Y."/>
            <person name="Liu H."/>
            <person name="Wang H."/>
            <person name="Huang T."/>
            <person name="Liu B."/>
            <person name="Yang B."/>
            <person name="Yin L."/>
            <person name="Li B."/>
            <person name="Zhang Y."/>
            <person name="Zhang S."/>
            <person name="Jiang F."/>
            <person name="Zhang X."/>
            <person name="Ren Y."/>
            <person name="Wang B."/>
            <person name="Wang S."/>
            <person name="Lu Y."/>
            <person name="Wu K."/>
            <person name="Fan W."/>
            <person name="Wang G."/>
        </authorList>
    </citation>
    <scope>NUCLEOTIDE SEQUENCE</scope>
    <source>
        <strain evidence="10">12Hb</strain>
    </source>
</reference>
<evidence type="ECO:0000256" key="5">
    <source>
        <dbReference type="ARBA" id="ARBA00022703"/>
    </source>
</evidence>
<evidence type="ECO:0000256" key="8">
    <source>
        <dbReference type="ARBA" id="ARBA00023228"/>
    </source>
</evidence>
<dbReference type="InterPro" id="IPR001202">
    <property type="entry name" value="WW_dom"/>
</dbReference>
<dbReference type="GO" id="GO:0016491">
    <property type="term" value="F:oxidoreductase activity"/>
    <property type="evidence" value="ECO:0007669"/>
    <property type="project" value="UniProtKB-KW"/>
</dbReference>
<keyword evidence="11" id="KW-1185">Reference proteome</keyword>
<organism evidence="10 11">
    <name type="scientific">Apolygus lucorum</name>
    <name type="common">Small green plant bug</name>
    <name type="synonym">Lygocoris lucorum</name>
    <dbReference type="NCBI Taxonomy" id="248454"/>
    <lineage>
        <taxon>Eukaryota</taxon>
        <taxon>Metazoa</taxon>
        <taxon>Ecdysozoa</taxon>
        <taxon>Arthropoda</taxon>
        <taxon>Hexapoda</taxon>
        <taxon>Insecta</taxon>
        <taxon>Pterygota</taxon>
        <taxon>Neoptera</taxon>
        <taxon>Paraneoptera</taxon>
        <taxon>Hemiptera</taxon>
        <taxon>Heteroptera</taxon>
        <taxon>Panheteroptera</taxon>
        <taxon>Cimicomorpha</taxon>
        <taxon>Miridae</taxon>
        <taxon>Mirini</taxon>
        <taxon>Apolygus</taxon>
    </lineage>
</organism>
<proteinExistence type="predicted"/>
<dbReference type="AlphaFoldDB" id="A0A8S9Y4R0"/>
<evidence type="ECO:0000256" key="3">
    <source>
        <dbReference type="ARBA" id="ARBA00016094"/>
    </source>
</evidence>
<accession>A0A8S9Y4R0</accession>
<dbReference type="SUPFAM" id="SSF51045">
    <property type="entry name" value="WW domain"/>
    <property type="match status" value="2"/>
</dbReference>
<dbReference type="PROSITE" id="PS50020">
    <property type="entry name" value="WW_DOMAIN_2"/>
    <property type="match status" value="2"/>
</dbReference>
<dbReference type="Pfam" id="PF00397">
    <property type="entry name" value="WW"/>
    <property type="match status" value="1"/>
</dbReference>
<dbReference type="InterPro" id="IPR036291">
    <property type="entry name" value="NAD(P)-bd_dom_sf"/>
</dbReference>
<dbReference type="EMBL" id="WIXP02000002">
    <property type="protein sequence ID" value="KAF6215558.1"/>
    <property type="molecule type" value="Genomic_DNA"/>
</dbReference>
<keyword evidence="4" id="KW-0879">Wnt signaling pathway</keyword>
<comment type="subcellular location">
    <subcellularLocation>
        <location evidence="2">Golgi apparatus</location>
    </subcellularLocation>
    <subcellularLocation>
        <location evidence="1">Lysosome</location>
    </subcellularLocation>
</comment>
<evidence type="ECO:0000259" key="9">
    <source>
        <dbReference type="PROSITE" id="PS50020"/>
    </source>
</evidence>
<evidence type="ECO:0000256" key="4">
    <source>
        <dbReference type="ARBA" id="ARBA00022687"/>
    </source>
</evidence>
<dbReference type="PROSITE" id="PS01159">
    <property type="entry name" value="WW_DOMAIN_1"/>
    <property type="match status" value="1"/>
</dbReference>
<evidence type="ECO:0000313" key="11">
    <source>
        <dbReference type="Proteomes" id="UP000466442"/>
    </source>
</evidence>
<keyword evidence="7" id="KW-0333">Golgi apparatus</keyword>
<dbReference type="Gene3D" id="2.20.70.10">
    <property type="match status" value="2"/>
</dbReference>
<dbReference type="GO" id="GO:0006915">
    <property type="term" value="P:apoptotic process"/>
    <property type="evidence" value="ECO:0007669"/>
    <property type="project" value="UniProtKB-KW"/>
</dbReference>
<feature type="domain" description="WW" evidence="9">
    <location>
        <begin position="66"/>
        <end position="99"/>
    </location>
</feature>
<dbReference type="GO" id="GO:0005764">
    <property type="term" value="C:lysosome"/>
    <property type="evidence" value="ECO:0007669"/>
    <property type="project" value="UniProtKB-SubCell"/>
</dbReference>
<evidence type="ECO:0000256" key="7">
    <source>
        <dbReference type="ARBA" id="ARBA00023034"/>
    </source>
</evidence>
<evidence type="ECO:0000256" key="6">
    <source>
        <dbReference type="ARBA" id="ARBA00023002"/>
    </source>
</evidence>
<dbReference type="GO" id="GO:0016055">
    <property type="term" value="P:Wnt signaling pathway"/>
    <property type="evidence" value="ECO:0007669"/>
    <property type="project" value="UniProtKB-KW"/>
</dbReference>
<protein>
    <recommendedName>
        <fullName evidence="3">WW domain-containing oxidoreductase</fullName>
    </recommendedName>
</protein>
<feature type="non-terminal residue" evidence="10">
    <location>
        <position position="424"/>
    </location>
</feature>
<dbReference type="PANTHER" id="PTHR43157:SF31">
    <property type="entry name" value="PHOSPHATIDYLINOSITOL-GLYCAN BIOSYNTHESIS CLASS F PROTEIN"/>
    <property type="match status" value="1"/>
</dbReference>
<dbReference type="OrthoDB" id="9989144at2759"/>
<keyword evidence="6" id="KW-0560">Oxidoreductase</keyword>
<sequence length="424" mass="47626">RDPSTLHCSVLNCMAAYFADSDSEDELPPGWEERATSDGCVYYVNHNTKGTQWNHPRTRKRKKVSGELPFGWERIVDENGKIMFADHKHKTVTYTDPRLAFATEEKEHPTDIRQRFDGSSTALQVLHGRDLSGKVAIVTGANCGIGFETARSLALHGCHVVLACRNSAAAEDALMKISKERPDAKIEFMELILDKLDSVKSFAQEFSNKFEKLDILVLNAGVFAVPYSTTVDGYELLFQVNHLSQAFLTLLLEDKLTRGVPSRVVFVSSESHRYSSLTSANFNQEIISPKVASAYWSMMAYNHSKLLNVVFAGKLSEKWAAKGIAVFSLHPGNMIYTDISRYWWFYRVLFAVVRPFTKSLQQGASTTIYCATAPELDSITGLYFNNCFRTEPSKAAQDPILGNKVWNTTKEMILRTGHSVDMLF</sequence>
<dbReference type="SMART" id="SM00456">
    <property type="entry name" value="WW"/>
    <property type="match status" value="2"/>
</dbReference>
<dbReference type="PRINTS" id="PR00081">
    <property type="entry name" value="GDHRDH"/>
</dbReference>
<evidence type="ECO:0000256" key="1">
    <source>
        <dbReference type="ARBA" id="ARBA00004371"/>
    </source>
</evidence>
<dbReference type="SUPFAM" id="SSF51735">
    <property type="entry name" value="NAD(P)-binding Rossmann-fold domains"/>
    <property type="match status" value="1"/>
</dbReference>
<evidence type="ECO:0000256" key="2">
    <source>
        <dbReference type="ARBA" id="ARBA00004555"/>
    </source>
</evidence>
<dbReference type="Proteomes" id="UP000466442">
    <property type="component" value="Unassembled WGS sequence"/>
</dbReference>
<dbReference type="GO" id="GO:0005794">
    <property type="term" value="C:Golgi apparatus"/>
    <property type="evidence" value="ECO:0007669"/>
    <property type="project" value="UniProtKB-SubCell"/>
</dbReference>
<dbReference type="CDD" id="cd00201">
    <property type="entry name" value="WW"/>
    <property type="match status" value="2"/>
</dbReference>